<reference evidence="1 2" key="1">
    <citation type="submission" date="2020-08" db="EMBL/GenBank/DDBJ databases">
        <title>Sequencing the genomes of 1000 actinobacteria strains.</title>
        <authorList>
            <person name="Klenk H.-P."/>
        </authorList>
    </citation>
    <scope>NUCLEOTIDE SEQUENCE [LARGE SCALE GENOMIC DNA]</scope>
    <source>
        <strain evidence="1 2">DSM 41654</strain>
    </source>
</reference>
<name>A0A7W7VU63_KITKI</name>
<dbReference type="Proteomes" id="UP000540506">
    <property type="component" value="Unassembled WGS sequence"/>
</dbReference>
<dbReference type="AlphaFoldDB" id="A0A7W7VU63"/>
<dbReference type="RefSeq" id="WP_184934361.1">
    <property type="nucleotide sequence ID" value="NZ_JACHJV010000001.1"/>
</dbReference>
<gene>
    <name evidence="1" type="ORF">FHR34_001133</name>
</gene>
<sequence length="58" mass="7034">MSTTIKEPSQQEWQHEIDLFQAFCDRCGRNPLCWSVQTRRLFRKQVQRCRKHDRAGAR</sequence>
<evidence type="ECO:0000313" key="2">
    <source>
        <dbReference type="Proteomes" id="UP000540506"/>
    </source>
</evidence>
<dbReference type="EMBL" id="JACHJV010000001">
    <property type="protein sequence ID" value="MBB4922140.1"/>
    <property type="molecule type" value="Genomic_DNA"/>
</dbReference>
<keyword evidence="2" id="KW-1185">Reference proteome</keyword>
<accession>A0A7W7VU63</accession>
<organism evidence="1 2">
    <name type="scientific">Kitasatospora kifunensis</name>
    <name type="common">Streptomyces kifunensis</name>
    <dbReference type="NCBI Taxonomy" id="58351"/>
    <lineage>
        <taxon>Bacteria</taxon>
        <taxon>Bacillati</taxon>
        <taxon>Actinomycetota</taxon>
        <taxon>Actinomycetes</taxon>
        <taxon>Kitasatosporales</taxon>
        <taxon>Streptomycetaceae</taxon>
        <taxon>Kitasatospora</taxon>
    </lineage>
</organism>
<evidence type="ECO:0000313" key="1">
    <source>
        <dbReference type="EMBL" id="MBB4922140.1"/>
    </source>
</evidence>
<proteinExistence type="predicted"/>
<comment type="caution">
    <text evidence="1">The sequence shown here is derived from an EMBL/GenBank/DDBJ whole genome shotgun (WGS) entry which is preliminary data.</text>
</comment>
<protein>
    <submittedName>
        <fullName evidence="1">Uncharacterized protein</fullName>
    </submittedName>
</protein>